<dbReference type="Pfam" id="PF04892">
    <property type="entry name" value="VanZ"/>
    <property type="match status" value="1"/>
</dbReference>
<evidence type="ECO:0000259" key="2">
    <source>
        <dbReference type="Pfam" id="PF04892"/>
    </source>
</evidence>
<dbReference type="EMBL" id="CVTD020000007">
    <property type="protein sequence ID" value="CRZ33400.1"/>
    <property type="molecule type" value="Genomic_DNA"/>
</dbReference>
<evidence type="ECO:0000313" key="3">
    <source>
        <dbReference type="EMBL" id="CRZ33400.1"/>
    </source>
</evidence>
<dbReference type="AlphaFoldDB" id="A0A0H5SEC6"/>
<protein>
    <recommendedName>
        <fullName evidence="2">VanZ-like domain-containing protein</fullName>
    </recommendedName>
</protein>
<organism evidence="3 4">
    <name type="scientific">Herbinix hemicellulosilytica</name>
    <dbReference type="NCBI Taxonomy" id="1564487"/>
    <lineage>
        <taxon>Bacteria</taxon>
        <taxon>Bacillati</taxon>
        <taxon>Bacillota</taxon>
        <taxon>Clostridia</taxon>
        <taxon>Lachnospirales</taxon>
        <taxon>Lachnospiraceae</taxon>
        <taxon>Herbinix</taxon>
    </lineage>
</organism>
<reference evidence="3 4" key="1">
    <citation type="submission" date="2015-06" db="EMBL/GenBank/DDBJ databases">
        <authorList>
            <person name="Wibberg Daniel"/>
        </authorList>
    </citation>
    <scope>NUCLEOTIDE SEQUENCE [LARGE SCALE GENOMIC DNA]</scope>
    <source>
        <strain evidence="3 4">T3/55T</strain>
    </source>
</reference>
<evidence type="ECO:0000256" key="1">
    <source>
        <dbReference type="SAM" id="Phobius"/>
    </source>
</evidence>
<keyword evidence="1" id="KW-0812">Transmembrane</keyword>
<feature type="transmembrane region" description="Helical" evidence="1">
    <location>
        <begin position="26"/>
        <end position="43"/>
    </location>
</feature>
<evidence type="ECO:0000313" key="4">
    <source>
        <dbReference type="Proteomes" id="UP000236497"/>
    </source>
</evidence>
<dbReference type="Proteomes" id="UP000236497">
    <property type="component" value="Unassembled WGS sequence"/>
</dbReference>
<dbReference type="InterPro" id="IPR006976">
    <property type="entry name" value="VanZ-like"/>
</dbReference>
<keyword evidence="4" id="KW-1185">Reference proteome</keyword>
<keyword evidence="1" id="KW-0472">Membrane</keyword>
<feature type="domain" description="VanZ-like" evidence="2">
    <location>
        <begin position="30"/>
        <end position="166"/>
    </location>
</feature>
<feature type="transmembrane region" description="Helical" evidence="1">
    <location>
        <begin position="153"/>
        <end position="171"/>
    </location>
</feature>
<dbReference type="OrthoDB" id="291892at2"/>
<keyword evidence="1" id="KW-1133">Transmembrane helix</keyword>
<accession>A0A0H5SEC6</accession>
<name>A0A0H5SEC6_HERHM</name>
<dbReference type="PIRSF" id="PIRSF019083">
    <property type="entry name" value="UCP019083_VanZ"/>
    <property type="match status" value="1"/>
</dbReference>
<gene>
    <name evidence="3" type="ORF">HHT355_0186</name>
</gene>
<sequence>MFEFYPPYGIIHFKECVNGRLIMKRILYFIPALCMMIVIFAFSSKPADISGKSSMRIANKIYSVYEGITGRTKTEEERLYEVEILDHIVRKGAHVTEFALLAAAWAWPLSKSGLKGIKLALTAIGLTVLYAASDEYHQTFVPGRSGEIKDVCIDSIGALIGYFAFNALVFIRSKR</sequence>
<dbReference type="NCBIfam" id="NF037970">
    <property type="entry name" value="vanZ_1"/>
    <property type="match status" value="1"/>
</dbReference>
<dbReference type="InterPro" id="IPR016747">
    <property type="entry name" value="Phosphotransbutyrylase"/>
</dbReference>
<proteinExistence type="predicted"/>